<dbReference type="PANTHER" id="PTHR14140:SF27">
    <property type="entry name" value="OS04G0289800 PROTEIN"/>
    <property type="match status" value="1"/>
</dbReference>
<dbReference type="SUPFAM" id="SSF88697">
    <property type="entry name" value="PUA domain-like"/>
    <property type="match status" value="1"/>
</dbReference>
<dbReference type="InterPro" id="IPR036987">
    <property type="entry name" value="SRA-YDG_sf"/>
</dbReference>
<sequence length="322" mass="35452">MWILPPNMSAVDATIVIVTKYVRIFGEISGHPEKTHYSTREEVRRAGLHAHKQAGISGTAHEGADAIVLNGGYPDDCDYGDVVIYTGHGGQDNGKRQIAHQSLDDSGNAALVKSQLDGLLVRVIRGYEEESEYAPTNGYRYDGLFKVVRHWFKTRDDGFRVCQFRLVKHGSAADVLDSDIPHDSLQVADDDPTKSTGPAGRSTVTLNKVNRSAAVVRNVKKWHANRCQICGQSVDLPSGPSSDVAHIRALGAPHNGPDIEENALCLCPNDHRRFDNGALYILNDLRIVDALSGAVEGNLRIHSAHKVKVEYIQYHRSCWVDQ</sequence>
<dbReference type="PROSITE" id="PS51015">
    <property type="entry name" value="YDG"/>
    <property type="match status" value="1"/>
</dbReference>
<comment type="caution">
    <text evidence="3">The sequence shown here is derived from an EMBL/GenBank/DDBJ whole genome shotgun (WGS) entry which is preliminary data.</text>
</comment>
<proteinExistence type="predicted"/>
<evidence type="ECO:0000313" key="4">
    <source>
        <dbReference type="Proteomes" id="UP001501585"/>
    </source>
</evidence>
<dbReference type="EMBL" id="BAAAPC010000006">
    <property type="protein sequence ID" value="GAA1991922.1"/>
    <property type="molecule type" value="Genomic_DNA"/>
</dbReference>
<dbReference type="PANTHER" id="PTHR14140">
    <property type="entry name" value="E3 UBIQUITIN-PROTEIN LIGASE UHRF-RELATED"/>
    <property type="match status" value="1"/>
</dbReference>
<dbReference type="CDD" id="cd00085">
    <property type="entry name" value="HNHc"/>
    <property type="match status" value="1"/>
</dbReference>
<name>A0ABN2SSP8_9ACTN</name>
<dbReference type="SMART" id="SM00466">
    <property type="entry name" value="SRA"/>
    <property type="match status" value="1"/>
</dbReference>
<feature type="region of interest" description="Disordered" evidence="1">
    <location>
        <begin position="183"/>
        <end position="203"/>
    </location>
</feature>
<dbReference type="InterPro" id="IPR015947">
    <property type="entry name" value="PUA-like_sf"/>
</dbReference>
<protein>
    <submittedName>
        <fullName evidence="3">YDG/SRA domain-containing protein</fullName>
    </submittedName>
</protein>
<dbReference type="Proteomes" id="UP001501585">
    <property type="component" value="Unassembled WGS sequence"/>
</dbReference>
<dbReference type="Pfam" id="PF13391">
    <property type="entry name" value="HNH_2"/>
    <property type="match status" value="1"/>
</dbReference>
<dbReference type="Pfam" id="PF02182">
    <property type="entry name" value="SAD_SRA"/>
    <property type="match status" value="1"/>
</dbReference>
<gene>
    <name evidence="3" type="ORF">GCM10009799_17260</name>
</gene>
<feature type="domain" description="YDG" evidence="2">
    <location>
        <begin position="26"/>
        <end position="168"/>
    </location>
</feature>
<dbReference type="Gene3D" id="2.30.280.10">
    <property type="entry name" value="SRA-YDG"/>
    <property type="match status" value="1"/>
</dbReference>
<keyword evidence="4" id="KW-1185">Reference proteome</keyword>
<evidence type="ECO:0000256" key="1">
    <source>
        <dbReference type="SAM" id="MobiDB-lite"/>
    </source>
</evidence>
<organism evidence="3 4">
    <name type="scientific">Nocardiopsis rhodophaea</name>
    <dbReference type="NCBI Taxonomy" id="280238"/>
    <lineage>
        <taxon>Bacteria</taxon>
        <taxon>Bacillati</taxon>
        <taxon>Actinomycetota</taxon>
        <taxon>Actinomycetes</taxon>
        <taxon>Streptosporangiales</taxon>
        <taxon>Nocardiopsidaceae</taxon>
        <taxon>Nocardiopsis</taxon>
    </lineage>
</organism>
<dbReference type="InterPro" id="IPR003105">
    <property type="entry name" value="SRA_YDG"/>
</dbReference>
<reference evidence="3 4" key="1">
    <citation type="journal article" date="2019" name="Int. J. Syst. Evol. Microbiol.">
        <title>The Global Catalogue of Microorganisms (GCM) 10K type strain sequencing project: providing services to taxonomists for standard genome sequencing and annotation.</title>
        <authorList>
            <consortium name="The Broad Institute Genomics Platform"/>
            <consortium name="The Broad Institute Genome Sequencing Center for Infectious Disease"/>
            <person name="Wu L."/>
            <person name="Ma J."/>
        </authorList>
    </citation>
    <scope>NUCLEOTIDE SEQUENCE [LARGE SCALE GENOMIC DNA]</scope>
    <source>
        <strain evidence="3 4">JCM 15313</strain>
    </source>
</reference>
<accession>A0ABN2SSP8</accession>
<evidence type="ECO:0000313" key="3">
    <source>
        <dbReference type="EMBL" id="GAA1991922.1"/>
    </source>
</evidence>
<dbReference type="InterPro" id="IPR045134">
    <property type="entry name" value="UHRF1/2-like"/>
</dbReference>
<evidence type="ECO:0000259" key="2">
    <source>
        <dbReference type="PROSITE" id="PS51015"/>
    </source>
</evidence>
<dbReference type="InterPro" id="IPR003615">
    <property type="entry name" value="HNH_nuc"/>
</dbReference>